<evidence type="ECO:0000259" key="14">
    <source>
        <dbReference type="Pfam" id="PF02687"/>
    </source>
</evidence>
<evidence type="ECO:0000256" key="5">
    <source>
        <dbReference type="ARBA" id="ARBA00021907"/>
    </source>
</evidence>
<dbReference type="RefSeq" id="WP_013138655.1">
    <property type="nucleotide sequence ID" value="NC_014168.1"/>
</dbReference>
<dbReference type="Pfam" id="PF02687">
    <property type="entry name" value="FtsX"/>
    <property type="match status" value="1"/>
</dbReference>
<dbReference type="STRING" id="640132.Srot_1742"/>
<feature type="domain" description="FtsX extracellular" evidence="15">
    <location>
        <begin position="57"/>
        <end position="154"/>
    </location>
</feature>
<sequence length="308" mass="33985">MRLKFLIGEVLTGFRKNITIAVAMILTSAIALTMLGTGILVVGLTDRSKQQFLSELEIRVNLSKDFTNPDPACEQHDCKALEAKLKATPGVASVRYLSPDQVYDDAIHRVFADQPDLQELTAQHGKEALLAYFKVTAADQATFGQLVEKFRDDPALKGKVQSIIDQRELVKRVFHVFDGARDVAFAMAVITAVIAVFLIANMVQIAAFTRRNEIAIMRLVGATRWYTQLPFLVEAVIASLFGSFLAVIGLFVSRKVFFQNSLQDFQLAGLIAPVSVADVWQLAPFVTVIGAVLAASTAYVTLRWYVRT</sequence>
<dbReference type="eggNOG" id="COG2177">
    <property type="taxonomic scope" value="Bacteria"/>
</dbReference>
<comment type="subcellular location">
    <subcellularLocation>
        <location evidence="2">Cell membrane</location>
        <topology evidence="2">Multi-pass membrane protein</topology>
    </subcellularLocation>
</comment>
<keyword evidence="17" id="KW-1185">Reference proteome</keyword>
<evidence type="ECO:0000256" key="2">
    <source>
        <dbReference type="ARBA" id="ARBA00004651"/>
    </source>
</evidence>
<evidence type="ECO:0000256" key="4">
    <source>
        <dbReference type="ARBA" id="ARBA00011160"/>
    </source>
</evidence>
<organism evidence="16 17">
    <name type="scientific">Segniliparus rotundus (strain ATCC BAA-972 / CDC 1076 / CIP 108378 / DSM 44985 / JCM 13578)</name>
    <dbReference type="NCBI Taxonomy" id="640132"/>
    <lineage>
        <taxon>Bacteria</taxon>
        <taxon>Bacillati</taxon>
        <taxon>Actinomycetota</taxon>
        <taxon>Actinomycetes</taxon>
        <taxon>Mycobacteriales</taxon>
        <taxon>Segniliparaceae</taxon>
        <taxon>Segniliparus</taxon>
    </lineage>
</organism>
<feature type="transmembrane region" description="Helical" evidence="13">
    <location>
        <begin position="282"/>
        <end position="302"/>
    </location>
</feature>
<evidence type="ECO:0000256" key="8">
    <source>
        <dbReference type="ARBA" id="ARBA00022692"/>
    </source>
</evidence>
<dbReference type="EMBL" id="CP001958">
    <property type="protein sequence ID" value="ADG98202.1"/>
    <property type="molecule type" value="Genomic_DNA"/>
</dbReference>
<accession>D6Z8C2</accession>
<dbReference type="NCBIfam" id="NF038346">
    <property type="entry name" value="FtsX_actino"/>
    <property type="match status" value="1"/>
</dbReference>
<feature type="transmembrane region" description="Helical" evidence="13">
    <location>
        <begin position="183"/>
        <end position="208"/>
    </location>
</feature>
<evidence type="ECO:0000256" key="10">
    <source>
        <dbReference type="ARBA" id="ARBA00023136"/>
    </source>
</evidence>
<reference evidence="16 17" key="1">
    <citation type="journal article" date="2010" name="Stand. Genomic Sci.">
        <title>Complete genome sequence of Segniliparus rotundus type strain (CDC 1076).</title>
        <authorList>
            <person name="Sikorski J."/>
            <person name="Lapidus A."/>
            <person name="Copeland A."/>
            <person name="Misra M."/>
            <person name="Glavina Del Rio T."/>
            <person name="Nolan M."/>
            <person name="Lucas S."/>
            <person name="Chen F."/>
            <person name="Tice H."/>
            <person name="Cheng J.F."/>
            <person name="Jando M."/>
            <person name="Schneider S."/>
            <person name="Bruce D."/>
            <person name="Goodwin L."/>
            <person name="Pitluck S."/>
            <person name="Liolios K."/>
            <person name="Mikhailova N."/>
            <person name="Pati A."/>
            <person name="Ivanova N."/>
            <person name="Mavromatis K."/>
            <person name="Chen A."/>
            <person name="Palaniappan K."/>
            <person name="Chertkov O."/>
            <person name="Land M."/>
            <person name="Hauser L."/>
            <person name="Chang Y.J."/>
            <person name="Jeffries C.D."/>
            <person name="Brettin T."/>
            <person name="Detter J.C."/>
            <person name="Han C."/>
            <person name="Rohde M."/>
            <person name="Goker M."/>
            <person name="Bristow J."/>
            <person name="Eisen J.A."/>
            <person name="Markowitz V."/>
            <person name="Hugenholtz P."/>
            <person name="Kyrpides N.C."/>
            <person name="Klenk H.P."/>
        </authorList>
    </citation>
    <scope>NUCLEOTIDE SEQUENCE [LARGE SCALE GENOMIC DNA]</scope>
    <source>
        <strain evidence="17">ATCC BAA-972 / CDC 1076 / CIP 108378 / DSM 44985 / JCM 13578</strain>
    </source>
</reference>
<dbReference type="PIRSF" id="PIRSF003097">
    <property type="entry name" value="FtsX"/>
    <property type="match status" value="1"/>
</dbReference>
<evidence type="ECO:0000313" key="17">
    <source>
        <dbReference type="Proteomes" id="UP000002247"/>
    </source>
</evidence>
<dbReference type="GO" id="GO:0005886">
    <property type="term" value="C:plasma membrane"/>
    <property type="evidence" value="ECO:0007669"/>
    <property type="project" value="UniProtKB-SubCell"/>
</dbReference>
<dbReference type="KEGG" id="srt:Srot_1742"/>
<dbReference type="Proteomes" id="UP000002247">
    <property type="component" value="Chromosome"/>
</dbReference>
<feature type="transmembrane region" description="Helical" evidence="13">
    <location>
        <begin position="229"/>
        <end position="252"/>
    </location>
</feature>
<evidence type="ECO:0000256" key="11">
    <source>
        <dbReference type="ARBA" id="ARBA00023306"/>
    </source>
</evidence>
<keyword evidence="6 12" id="KW-1003">Cell membrane</keyword>
<evidence type="ECO:0000256" key="12">
    <source>
        <dbReference type="PIRNR" id="PIRNR003097"/>
    </source>
</evidence>
<keyword evidence="9 13" id="KW-1133">Transmembrane helix</keyword>
<evidence type="ECO:0000256" key="1">
    <source>
        <dbReference type="ARBA" id="ARBA00003552"/>
    </source>
</evidence>
<dbReference type="InterPro" id="IPR003838">
    <property type="entry name" value="ABC3_permease_C"/>
</dbReference>
<evidence type="ECO:0000313" key="16">
    <source>
        <dbReference type="EMBL" id="ADG98202.1"/>
    </source>
</evidence>
<dbReference type="GO" id="GO:0051301">
    <property type="term" value="P:cell division"/>
    <property type="evidence" value="ECO:0007669"/>
    <property type="project" value="UniProtKB-KW"/>
</dbReference>
<comment type="subunit">
    <text evidence="4">Forms a membrane-associated complex with FtsE.</text>
</comment>
<dbReference type="PANTHER" id="PTHR47755:SF1">
    <property type="entry name" value="CELL DIVISION PROTEIN FTSX"/>
    <property type="match status" value="1"/>
</dbReference>
<dbReference type="AlphaFoldDB" id="D6Z8C2"/>
<evidence type="ECO:0000256" key="3">
    <source>
        <dbReference type="ARBA" id="ARBA00007379"/>
    </source>
</evidence>
<dbReference type="PANTHER" id="PTHR47755">
    <property type="entry name" value="CELL DIVISION PROTEIN FTSX"/>
    <property type="match status" value="1"/>
</dbReference>
<dbReference type="InterPro" id="IPR047929">
    <property type="entry name" value="FtsX_actino"/>
</dbReference>
<evidence type="ECO:0000256" key="13">
    <source>
        <dbReference type="SAM" id="Phobius"/>
    </source>
</evidence>
<dbReference type="HOGENOM" id="CLU_073546_1_0_11"/>
<gene>
    <name evidence="16" type="ordered locus">Srot_1742</name>
</gene>
<keyword evidence="11 12" id="KW-0131">Cell cycle</keyword>
<name>D6Z8C2_SEGRD</name>
<dbReference type="Gene3D" id="3.30.70.3040">
    <property type="match status" value="1"/>
</dbReference>
<comment type="similarity">
    <text evidence="3 12">Belongs to the ABC-4 integral membrane protein family. FtsX subfamily.</text>
</comment>
<feature type="domain" description="ABC3 transporter permease C-terminal" evidence="14">
    <location>
        <begin position="186"/>
        <end position="297"/>
    </location>
</feature>
<dbReference type="InterPro" id="IPR040690">
    <property type="entry name" value="FtsX_ECD"/>
</dbReference>
<dbReference type="OrthoDB" id="9812531at2"/>
<keyword evidence="7 12" id="KW-0132">Cell division</keyword>
<keyword evidence="10 12" id="KW-0472">Membrane</keyword>
<evidence type="ECO:0000256" key="7">
    <source>
        <dbReference type="ARBA" id="ARBA00022618"/>
    </source>
</evidence>
<proteinExistence type="inferred from homology"/>
<dbReference type="Pfam" id="PF18075">
    <property type="entry name" value="FtsX_ECD"/>
    <property type="match status" value="1"/>
</dbReference>
<evidence type="ECO:0000256" key="9">
    <source>
        <dbReference type="ARBA" id="ARBA00022989"/>
    </source>
</evidence>
<evidence type="ECO:0000259" key="15">
    <source>
        <dbReference type="Pfam" id="PF18075"/>
    </source>
</evidence>
<evidence type="ECO:0000256" key="6">
    <source>
        <dbReference type="ARBA" id="ARBA00022475"/>
    </source>
</evidence>
<feature type="transmembrane region" description="Helical" evidence="13">
    <location>
        <begin position="20"/>
        <end position="44"/>
    </location>
</feature>
<keyword evidence="8 13" id="KW-0812">Transmembrane</keyword>
<protein>
    <recommendedName>
        <fullName evidence="5 12">Cell division protein FtsX</fullName>
    </recommendedName>
</protein>
<dbReference type="InterPro" id="IPR004513">
    <property type="entry name" value="FtsX"/>
</dbReference>
<comment type="function">
    <text evidence="1">Part of the ABC transporter FtsEX involved in cellular division.</text>
</comment>